<name>A0ABR8SYE5_9BACL</name>
<protein>
    <submittedName>
        <fullName evidence="4">GNAT family N-acetyltransferase</fullName>
    </submittedName>
</protein>
<dbReference type="PANTHER" id="PTHR43877:SF2">
    <property type="entry name" value="AMINOALKYLPHOSPHONATE N-ACETYLTRANSFERASE-RELATED"/>
    <property type="match status" value="1"/>
</dbReference>
<dbReference type="Pfam" id="PF00583">
    <property type="entry name" value="Acetyltransf_1"/>
    <property type="match status" value="1"/>
</dbReference>
<accession>A0ABR8SYE5</accession>
<keyword evidence="2" id="KW-0012">Acyltransferase</keyword>
<dbReference type="Gene3D" id="3.40.630.30">
    <property type="match status" value="1"/>
</dbReference>
<dbReference type="CDD" id="cd04301">
    <property type="entry name" value="NAT_SF"/>
    <property type="match status" value="1"/>
</dbReference>
<feature type="domain" description="N-acetyltransferase" evidence="3">
    <location>
        <begin position="10"/>
        <end position="151"/>
    </location>
</feature>
<keyword evidence="5" id="KW-1185">Reference proteome</keyword>
<gene>
    <name evidence="4" type="ORF">H9647_08560</name>
</gene>
<dbReference type="EMBL" id="JACSQL010000002">
    <property type="protein sequence ID" value="MBD7968114.1"/>
    <property type="molecule type" value="Genomic_DNA"/>
</dbReference>
<proteinExistence type="predicted"/>
<organism evidence="4 5">
    <name type="scientific">Paenibacillus gallinarum</name>
    <dbReference type="NCBI Taxonomy" id="2762232"/>
    <lineage>
        <taxon>Bacteria</taxon>
        <taxon>Bacillati</taxon>
        <taxon>Bacillota</taxon>
        <taxon>Bacilli</taxon>
        <taxon>Bacillales</taxon>
        <taxon>Paenibacillaceae</taxon>
        <taxon>Paenibacillus</taxon>
    </lineage>
</organism>
<dbReference type="InterPro" id="IPR000182">
    <property type="entry name" value="GNAT_dom"/>
</dbReference>
<evidence type="ECO:0000313" key="5">
    <source>
        <dbReference type="Proteomes" id="UP000608071"/>
    </source>
</evidence>
<dbReference type="Proteomes" id="UP000608071">
    <property type="component" value="Unassembled WGS sequence"/>
</dbReference>
<dbReference type="PROSITE" id="PS51186">
    <property type="entry name" value="GNAT"/>
    <property type="match status" value="1"/>
</dbReference>
<dbReference type="InterPro" id="IPR050832">
    <property type="entry name" value="Bact_Acetyltransf"/>
</dbReference>
<dbReference type="RefSeq" id="WP_191799310.1">
    <property type="nucleotide sequence ID" value="NZ_JACSQL010000002.1"/>
</dbReference>
<sequence length="151" mass="17106">MLSNVEAPVLTIRACELHDVDAVTSLMHEVRYPATPGVMRERIQMSQTSERACMLVAEVENEVVGLLGLQCIQSHASRNQATQITSLIVRHSHRGEGIGRRLLELAESWAREHGSEKLLIIEGNREQHKSSYPFYEHIGFIKHGYRFSKSL</sequence>
<comment type="caution">
    <text evidence="4">The sequence shown here is derived from an EMBL/GenBank/DDBJ whole genome shotgun (WGS) entry which is preliminary data.</text>
</comment>
<evidence type="ECO:0000313" key="4">
    <source>
        <dbReference type="EMBL" id="MBD7968114.1"/>
    </source>
</evidence>
<evidence type="ECO:0000256" key="2">
    <source>
        <dbReference type="ARBA" id="ARBA00023315"/>
    </source>
</evidence>
<dbReference type="SUPFAM" id="SSF55729">
    <property type="entry name" value="Acyl-CoA N-acyltransferases (Nat)"/>
    <property type="match status" value="1"/>
</dbReference>
<evidence type="ECO:0000256" key="1">
    <source>
        <dbReference type="ARBA" id="ARBA00022679"/>
    </source>
</evidence>
<dbReference type="InterPro" id="IPR016181">
    <property type="entry name" value="Acyl_CoA_acyltransferase"/>
</dbReference>
<dbReference type="PANTHER" id="PTHR43877">
    <property type="entry name" value="AMINOALKYLPHOSPHONATE N-ACETYLTRANSFERASE-RELATED-RELATED"/>
    <property type="match status" value="1"/>
</dbReference>
<reference evidence="4 5" key="1">
    <citation type="submission" date="2020-08" db="EMBL/GenBank/DDBJ databases">
        <title>A Genomic Blueprint of the Chicken Gut Microbiome.</title>
        <authorList>
            <person name="Gilroy R."/>
            <person name="Ravi A."/>
            <person name="Getino M."/>
            <person name="Pursley I."/>
            <person name="Horton D.L."/>
            <person name="Alikhan N.-F."/>
            <person name="Baker D."/>
            <person name="Gharbi K."/>
            <person name="Hall N."/>
            <person name="Watson M."/>
            <person name="Adriaenssens E.M."/>
            <person name="Foster-Nyarko E."/>
            <person name="Jarju S."/>
            <person name="Secka A."/>
            <person name="Antonio M."/>
            <person name="Oren A."/>
            <person name="Chaudhuri R."/>
            <person name="La Ragione R.M."/>
            <person name="Hildebrand F."/>
            <person name="Pallen M.J."/>
        </authorList>
    </citation>
    <scope>NUCLEOTIDE SEQUENCE [LARGE SCALE GENOMIC DNA]</scope>
    <source>
        <strain evidence="4 5">Sa2BVA9</strain>
    </source>
</reference>
<keyword evidence="1" id="KW-0808">Transferase</keyword>
<evidence type="ECO:0000259" key="3">
    <source>
        <dbReference type="PROSITE" id="PS51186"/>
    </source>
</evidence>